<reference evidence="6" key="1">
    <citation type="submission" date="2017-10" db="EMBL/GenBank/DDBJ databases">
        <title>Whole genome sequencing of various Bordetella species.</title>
        <authorList>
            <person name="Weigand M.R."/>
            <person name="Loparev V."/>
            <person name="Peng Y."/>
            <person name="Bowden K.E."/>
            <person name="Tondella M.L."/>
            <person name="Williams M.M."/>
        </authorList>
    </citation>
    <scope>NUCLEOTIDE SEQUENCE [LARGE SCALE GENOMIC DNA]</scope>
    <source>
        <strain evidence="6">H720</strain>
    </source>
</reference>
<dbReference type="PROSITE" id="PS50949">
    <property type="entry name" value="HTH_GNTR"/>
    <property type="match status" value="1"/>
</dbReference>
<dbReference type="GO" id="GO:0003700">
    <property type="term" value="F:DNA-binding transcription factor activity"/>
    <property type="evidence" value="ECO:0007669"/>
    <property type="project" value="InterPro"/>
</dbReference>
<dbReference type="PANTHER" id="PTHR43537:SF39">
    <property type="entry name" value="HTH-TYPE TRANSCRIPTIONAL REGULATOR MCBR"/>
    <property type="match status" value="1"/>
</dbReference>
<dbReference type="SMART" id="SM00345">
    <property type="entry name" value="HTH_GNTR"/>
    <property type="match status" value="1"/>
</dbReference>
<dbReference type="Proteomes" id="UP000282741">
    <property type="component" value="Chromosome"/>
</dbReference>
<dbReference type="GO" id="GO:0003677">
    <property type="term" value="F:DNA binding"/>
    <property type="evidence" value="ECO:0007669"/>
    <property type="project" value="UniProtKB-KW"/>
</dbReference>
<dbReference type="Pfam" id="PF07729">
    <property type="entry name" value="FCD"/>
    <property type="match status" value="1"/>
</dbReference>
<dbReference type="Gene3D" id="1.20.120.530">
    <property type="entry name" value="GntR ligand-binding domain-like"/>
    <property type="match status" value="1"/>
</dbReference>
<protein>
    <submittedName>
        <fullName evidence="5">GntR family transcriptional regulator</fullName>
    </submittedName>
</protein>
<feature type="domain" description="HTH gntR-type" evidence="4">
    <location>
        <begin position="31"/>
        <end position="98"/>
    </location>
</feature>
<dbReference type="InterPro" id="IPR011711">
    <property type="entry name" value="GntR_C"/>
</dbReference>
<dbReference type="SUPFAM" id="SSF46785">
    <property type="entry name" value="Winged helix' DNA-binding domain"/>
    <property type="match status" value="1"/>
</dbReference>
<dbReference type="InterPro" id="IPR000524">
    <property type="entry name" value="Tscrpt_reg_HTH_GntR"/>
</dbReference>
<accession>A0AAN1VEM9</accession>
<evidence type="ECO:0000313" key="5">
    <source>
        <dbReference type="EMBL" id="AZW16001.1"/>
    </source>
</evidence>
<organism evidence="5 6">
    <name type="scientific">Bordetella hinzii</name>
    <dbReference type="NCBI Taxonomy" id="103855"/>
    <lineage>
        <taxon>Bacteria</taxon>
        <taxon>Pseudomonadati</taxon>
        <taxon>Pseudomonadota</taxon>
        <taxon>Betaproteobacteria</taxon>
        <taxon>Burkholderiales</taxon>
        <taxon>Alcaligenaceae</taxon>
        <taxon>Bordetella</taxon>
    </lineage>
</organism>
<evidence type="ECO:0000256" key="2">
    <source>
        <dbReference type="ARBA" id="ARBA00023125"/>
    </source>
</evidence>
<sequence length="243" mass="26705">MKLKLSATPLSMPPDPLSFDDAVPGERIAHSSLSSKVYQSLRASLANGELLPGQKLTGRMVSERLGVSQTPVREAMLQLVAERALTMNLNRSVTVPVLSKAQFIELRDIRVALERLASRCAAPHASPAAIDAAEALHRRMIAAKRAGDYPATMRLNREVHFAVYQLSERPELVALIESLWIRTGPYLNLIYHHVDPTTIEPHPHERLFEALRAGDPEACAAATERDIIDGGRAILVGLEETAR</sequence>
<evidence type="ECO:0000259" key="4">
    <source>
        <dbReference type="PROSITE" id="PS50949"/>
    </source>
</evidence>
<dbReference type="InterPro" id="IPR036388">
    <property type="entry name" value="WH-like_DNA-bd_sf"/>
</dbReference>
<keyword evidence="3" id="KW-0804">Transcription</keyword>
<dbReference type="Pfam" id="PF00392">
    <property type="entry name" value="GntR"/>
    <property type="match status" value="1"/>
</dbReference>
<keyword evidence="1" id="KW-0805">Transcription regulation</keyword>
<dbReference type="SMART" id="SM00895">
    <property type="entry name" value="FCD"/>
    <property type="match status" value="1"/>
</dbReference>
<dbReference type="SUPFAM" id="SSF48008">
    <property type="entry name" value="GntR ligand-binding domain-like"/>
    <property type="match status" value="1"/>
</dbReference>
<dbReference type="PANTHER" id="PTHR43537">
    <property type="entry name" value="TRANSCRIPTIONAL REGULATOR, GNTR FAMILY"/>
    <property type="match status" value="1"/>
</dbReference>
<evidence type="ECO:0000313" key="6">
    <source>
        <dbReference type="Proteomes" id="UP000282741"/>
    </source>
</evidence>
<gene>
    <name evidence="5" type="ORF">CS347_03970</name>
</gene>
<proteinExistence type="predicted"/>
<evidence type="ECO:0000256" key="3">
    <source>
        <dbReference type="ARBA" id="ARBA00023163"/>
    </source>
</evidence>
<name>A0AAN1VEM9_9BORD</name>
<dbReference type="AlphaFoldDB" id="A0AAN1VEM9"/>
<dbReference type="InterPro" id="IPR036390">
    <property type="entry name" value="WH_DNA-bd_sf"/>
</dbReference>
<dbReference type="InterPro" id="IPR008920">
    <property type="entry name" value="TF_FadR/GntR_C"/>
</dbReference>
<evidence type="ECO:0000256" key="1">
    <source>
        <dbReference type="ARBA" id="ARBA00023015"/>
    </source>
</evidence>
<keyword evidence="2" id="KW-0238">DNA-binding</keyword>
<dbReference type="Gene3D" id="1.10.10.10">
    <property type="entry name" value="Winged helix-like DNA-binding domain superfamily/Winged helix DNA-binding domain"/>
    <property type="match status" value="1"/>
</dbReference>
<dbReference type="EMBL" id="CP024172">
    <property type="protein sequence ID" value="AZW16001.1"/>
    <property type="molecule type" value="Genomic_DNA"/>
</dbReference>